<dbReference type="Pfam" id="PF05721">
    <property type="entry name" value="PhyH"/>
    <property type="match status" value="1"/>
</dbReference>
<dbReference type="AlphaFoldDB" id="A0A084R0X1"/>
<accession>A0A084R0X1</accession>
<dbReference type="SUPFAM" id="SSF51197">
    <property type="entry name" value="Clavaminate synthase-like"/>
    <property type="match status" value="1"/>
</dbReference>
<proteinExistence type="predicted"/>
<dbReference type="PANTHER" id="PTHR37563">
    <property type="entry name" value="PHYTANOYL-COA DIOXYGENASE FAMILY PROTEIN (AFU_ORTHOLOGUE AFUA_2G03330)"/>
    <property type="match status" value="1"/>
</dbReference>
<dbReference type="HOGENOM" id="CLU_020749_0_0_1"/>
<protein>
    <submittedName>
        <fullName evidence="1">Uncharacterized protein</fullName>
    </submittedName>
</protein>
<dbReference type="Proteomes" id="UP000028524">
    <property type="component" value="Unassembled WGS sequence"/>
</dbReference>
<evidence type="ECO:0000313" key="1">
    <source>
        <dbReference type="EMBL" id="KFA69856.1"/>
    </source>
</evidence>
<dbReference type="EMBL" id="KL659351">
    <property type="protein sequence ID" value="KFA69856.1"/>
    <property type="molecule type" value="Genomic_DNA"/>
</dbReference>
<reference evidence="1 2" key="1">
    <citation type="journal article" date="2014" name="BMC Genomics">
        <title>Comparative genome sequencing reveals chemotype-specific gene clusters in the toxigenic black mold Stachybotrys.</title>
        <authorList>
            <person name="Semeiks J."/>
            <person name="Borek D."/>
            <person name="Otwinowski Z."/>
            <person name="Grishin N.V."/>
        </authorList>
    </citation>
    <scope>NUCLEOTIDE SEQUENCE [LARGE SCALE GENOMIC DNA]</scope>
    <source>
        <strain evidence="1 2">IBT 40285</strain>
    </source>
</reference>
<dbReference type="InParanoid" id="A0A084R0X1"/>
<evidence type="ECO:0000313" key="2">
    <source>
        <dbReference type="Proteomes" id="UP000028524"/>
    </source>
</evidence>
<dbReference type="OrthoDB" id="407832at2759"/>
<dbReference type="InterPro" id="IPR051961">
    <property type="entry name" value="Fungal_Metabolite_Diox"/>
</dbReference>
<dbReference type="Gene3D" id="2.60.120.620">
    <property type="entry name" value="q2cbj1_9rhob like domain"/>
    <property type="match status" value="1"/>
</dbReference>
<organism evidence="1 2">
    <name type="scientific">Stachybotrys chlorohalonatus (strain IBT 40285)</name>
    <dbReference type="NCBI Taxonomy" id="1283841"/>
    <lineage>
        <taxon>Eukaryota</taxon>
        <taxon>Fungi</taxon>
        <taxon>Dikarya</taxon>
        <taxon>Ascomycota</taxon>
        <taxon>Pezizomycotina</taxon>
        <taxon>Sordariomycetes</taxon>
        <taxon>Hypocreomycetidae</taxon>
        <taxon>Hypocreales</taxon>
        <taxon>Stachybotryaceae</taxon>
        <taxon>Stachybotrys</taxon>
    </lineage>
</organism>
<dbReference type="InterPro" id="IPR008775">
    <property type="entry name" value="Phytyl_CoA_dOase-like"/>
</dbReference>
<sequence>MHICKASMSSLQPLAEEHHTRCVKLLIELDSENELVSGGIALAATCLLRSYEILSGDTDLNVHLRGAYSMASVPGLFVTVARTPLLEAGFWNYLREDITFSLFERCPLKMDFETPQPLLDLHSDQGHLNAITLVLGRIINDCFRDEAENLTWSNNLDALCEWCRQLPAYMLPYSRQNSGTPFRTIWLLQPCHASALHYYLVALLILGIFASEGKAERLSYLSIFQHDTSSKSDFQHNLALDICGIAFTANTSSVLVNAFGPIGYCLYPTHQQEYFQLTGRLGTVKPTIMEIQGSCLNHRSLEKAVRHMHQDGVVVIEDLVPHKYLDTLNEKMVDDAQSLLARGEQSPFNYKKETFNKIPRQCQNPIATQFTTAVLGPRPKWTFCSANAAMPTAPGAEPQRQPVHSDADFAHPNHPFALVVNVPLVATTPENGSTEIWPGTHNQFNIEAQDGAHGERASGRIQEARLARQRQISPPTQPSLKKGSIVIRDLRLWHAGMPNTTDQTRVMLAMIHFAPWFRNRMRLEFSEVIRPILQRLKTDGMLSLDVPVDWVSRYAALQRYLRRGFGNSYDFSHED</sequence>
<dbReference type="PANTHER" id="PTHR37563:SF2">
    <property type="entry name" value="PHYTANOYL-COA DIOXYGENASE FAMILY PROTEIN (AFU_ORTHOLOGUE AFUA_2G03330)"/>
    <property type="match status" value="1"/>
</dbReference>
<gene>
    <name evidence="1" type="ORF">S40285_08421</name>
</gene>
<keyword evidence="2" id="KW-1185">Reference proteome</keyword>
<name>A0A084R0X1_STAC4</name>